<protein>
    <submittedName>
        <fullName evidence="2">Uncharacterized protein</fullName>
    </submittedName>
</protein>
<comment type="caution">
    <text evidence="2">The sequence shown here is derived from an EMBL/GenBank/DDBJ whole genome shotgun (WGS) entry which is preliminary data.</text>
</comment>
<name>A0A0K9G7H0_9BACI</name>
<proteinExistence type="predicted"/>
<accession>A0A0K9G7H0</accession>
<evidence type="ECO:0000313" key="2">
    <source>
        <dbReference type="EMBL" id="KMY42770.1"/>
    </source>
</evidence>
<sequence>MKNLNSRFQDKSFKKTISTKDESESPHKRKRQTHSDKCHNIKFPVTTVMQMKLRTYCKQMGRIYYTQDGQALSQTVFNTSLLQFGLHHIEIVDWNQHYKDTKTYMHTMLKEQVHQTIGGPYGLAIQKQVSERKVVVFIMASVLLWIEKGGSLEKILQ</sequence>
<reference evidence="3" key="1">
    <citation type="submission" date="2015-07" db="EMBL/GenBank/DDBJ databases">
        <title>Genome sequencing project for genomic taxonomy and phylogenomics of Bacillus-like bacteria.</title>
        <authorList>
            <person name="Liu B."/>
            <person name="Wang J."/>
            <person name="Zhu Y."/>
            <person name="Liu G."/>
            <person name="Chen Q."/>
            <person name="Chen Z."/>
            <person name="Lan J."/>
            <person name="Che J."/>
            <person name="Ge C."/>
            <person name="Shi H."/>
            <person name="Pan Z."/>
            <person name="Liu X."/>
        </authorList>
    </citation>
    <scope>NUCLEOTIDE SEQUENCE [LARGE SCALE GENOMIC DNA]</scope>
    <source>
        <strain evidence="3">FJAT-27997</strain>
    </source>
</reference>
<dbReference type="PATRIC" id="fig|1679170.3.peg.5437"/>
<dbReference type="OrthoDB" id="2912597at2"/>
<dbReference type="AlphaFoldDB" id="A0A0K9G7H0"/>
<feature type="region of interest" description="Disordered" evidence="1">
    <location>
        <begin position="1"/>
        <end position="37"/>
    </location>
</feature>
<gene>
    <name evidence="2" type="ORF">AC625_24255</name>
</gene>
<dbReference type="RefSeq" id="WP_049683992.1">
    <property type="nucleotide sequence ID" value="NZ_LFZW01000002.1"/>
</dbReference>
<feature type="compositionally biased region" description="Basic and acidic residues" evidence="1">
    <location>
        <begin position="8"/>
        <end position="26"/>
    </location>
</feature>
<dbReference type="Proteomes" id="UP000037146">
    <property type="component" value="Unassembled WGS sequence"/>
</dbReference>
<dbReference type="EMBL" id="LFZW01000002">
    <property type="protein sequence ID" value="KMY42770.1"/>
    <property type="molecule type" value="Genomic_DNA"/>
</dbReference>
<keyword evidence="3" id="KW-1185">Reference proteome</keyword>
<evidence type="ECO:0000313" key="3">
    <source>
        <dbReference type="Proteomes" id="UP000037146"/>
    </source>
</evidence>
<evidence type="ECO:0000256" key="1">
    <source>
        <dbReference type="SAM" id="MobiDB-lite"/>
    </source>
</evidence>
<organism evidence="2 3">
    <name type="scientific">Peribacillus loiseleuriae</name>
    <dbReference type="NCBI Taxonomy" id="1679170"/>
    <lineage>
        <taxon>Bacteria</taxon>
        <taxon>Bacillati</taxon>
        <taxon>Bacillota</taxon>
        <taxon>Bacilli</taxon>
        <taxon>Bacillales</taxon>
        <taxon>Bacillaceae</taxon>
        <taxon>Peribacillus</taxon>
    </lineage>
</organism>